<dbReference type="STRING" id="644352.J3PI10"/>
<keyword evidence="1" id="KW-0001">2Fe-2S</keyword>
<reference evidence="6" key="2">
    <citation type="submission" date="2010-07" db="EMBL/GenBank/DDBJ databases">
        <authorList>
            <consortium name="The Broad Institute Genome Sequencing Platform"/>
            <consortium name="Broad Institute Genome Sequencing Center for Infectious Disease"/>
            <person name="Ma L.-J."/>
            <person name="Dead R."/>
            <person name="Young S."/>
            <person name="Zeng Q."/>
            <person name="Koehrsen M."/>
            <person name="Alvarado L."/>
            <person name="Berlin A."/>
            <person name="Chapman S.B."/>
            <person name="Chen Z."/>
            <person name="Freedman E."/>
            <person name="Gellesch M."/>
            <person name="Goldberg J."/>
            <person name="Griggs A."/>
            <person name="Gujja S."/>
            <person name="Heilman E.R."/>
            <person name="Heiman D."/>
            <person name="Hepburn T."/>
            <person name="Howarth C."/>
            <person name="Jen D."/>
            <person name="Larson L."/>
            <person name="Mehta T."/>
            <person name="Neiman D."/>
            <person name="Pearson M."/>
            <person name="Roberts A."/>
            <person name="Saif S."/>
            <person name="Shea T."/>
            <person name="Shenoy N."/>
            <person name="Sisk P."/>
            <person name="Stolte C."/>
            <person name="Sykes S."/>
            <person name="Walk T."/>
            <person name="White J."/>
            <person name="Yandava C."/>
            <person name="Haas B."/>
            <person name="Nusbaum C."/>
            <person name="Birren B."/>
        </authorList>
    </citation>
    <scope>NUCLEOTIDE SEQUENCE</scope>
    <source>
        <strain evidence="6">R3-111a-1</strain>
    </source>
</reference>
<dbReference type="AlphaFoldDB" id="J3PI10"/>
<dbReference type="HOGENOM" id="CLU_003827_17_2_1"/>
<sequence length="565" mass="61638">MASTRNILKETVTELDEAPWPAPGVVLQVRVGRVKERALSGEITSAIYKQEQDGPVFCTKTGFTGDEHVYREHGGLERAVHQYDPEHYPSWRAERCPEPELYAPGAYGENLITTVLSEHNVCIGDVFQVGADVQLEVSEPRHPCHRINARFKWERALGRTIKTARVGWNYRVKQTGYVCKGDAISLVSRPHPRWSVPNVQRVIKARNAPFDLLAECTGLPLTDAFVGLATNRLREGPKKYRLVDARLVTPRVRQLTFELQGGGEFANMQFDPYAFAQISFGPESAPISRSYSVVDGDLSRFTLGVALDRQSRGGSAYIHRSLKVGDESGMAPGGNPRAVENDSRCDESAPRVLVVGGIGITAFLPSIRLWEDKGLPYHVHYAVRSPEEAAFLDRLPAGKTTLYASSRGERLELAKVIPKLDGSGPDAPPAARIFSCGPAGLMAECARVTSALGYPEHMVHFEDFGGGGGAGGGLGESFEVEVEDPDLNRRADLAVPSNRTLLEVLNEAGFEIAFSCKAGGCGACKVRVCQGEVEYKSNALLDKDKGHALQACVDRGRGKLKLELI</sequence>
<dbReference type="SUPFAM" id="SSF63380">
    <property type="entry name" value="Riboflavin synthase domain-like"/>
    <property type="match status" value="1"/>
</dbReference>
<evidence type="ECO:0000259" key="4">
    <source>
        <dbReference type="PROSITE" id="PS51340"/>
    </source>
</evidence>
<dbReference type="RefSeq" id="XP_009229307.1">
    <property type="nucleotide sequence ID" value="XM_009231043.1"/>
</dbReference>
<dbReference type="SUPFAM" id="SSF52343">
    <property type="entry name" value="Ferredoxin reductase-like, C-terminal NADP-linked domain"/>
    <property type="match status" value="1"/>
</dbReference>
<dbReference type="SUPFAM" id="SSF50800">
    <property type="entry name" value="PK beta-barrel domain-like"/>
    <property type="match status" value="1"/>
</dbReference>
<dbReference type="Pfam" id="PF00111">
    <property type="entry name" value="Fer2"/>
    <property type="match status" value="1"/>
</dbReference>
<dbReference type="Proteomes" id="UP000006039">
    <property type="component" value="Unassembled WGS sequence"/>
</dbReference>
<dbReference type="Gene3D" id="3.40.50.80">
    <property type="entry name" value="Nucleotide-binding domain of ferredoxin-NADP reductase (FNR) module"/>
    <property type="match status" value="1"/>
</dbReference>
<dbReference type="GO" id="GO:0016491">
    <property type="term" value="F:oxidoreductase activity"/>
    <property type="evidence" value="ECO:0007669"/>
    <property type="project" value="InterPro"/>
</dbReference>
<reference evidence="6" key="3">
    <citation type="submission" date="2010-09" db="EMBL/GenBank/DDBJ databases">
        <title>Annotation of Gaeumannomyces graminis var. tritici R3-111a-1.</title>
        <authorList>
            <consortium name="The Broad Institute Genome Sequencing Platform"/>
            <person name="Ma L.-J."/>
            <person name="Dead R."/>
            <person name="Young S.K."/>
            <person name="Zeng Q."/>
            <person name="Gargeya S."/>
            <person name="Fitzgerald M."/>
            <person name="Haas B."/>
            <person name="Abouelleil A."/>
            <person name="Alvarado L."/>
            <person name="Arachchi H.M."/>
            <person name="Berlin A."/>
            <person name="Brown A."/>
            <person name="Chapman S.B."/>
            <person name="Chen Z."/>
            <person name="Dunbar C."/>
            <person name="Freedman E."/>
            <person name="Gearin G."/>
            <person name="Gellesch M."/>
            <person name="Goldberg J."/>
            <person name="Griggs A."/>
            <person name="Gujja S."/>
            <person name="Heiman D."/>
            <person name="Howarth C."/>
            <person name="Larson L."/>
            <person name="Lui A."/>
            <person name="MacDonald P.J.P."/>
            <person name="Mehta T."/>
            <person name="Montmayeur A."/>
            <person name="Murphy C."/>
            <person name="Neiman D."/>
            <person name="Pearson M."/>
            <person name="Priest M."/>
            <person name="Roberts A."/>
            <person name="Saif S."/>
            <person name="Shea T."/>
            <person name="Shenoy N."/>
            <person name="Sisk P."/>
            <person name="Stolte C."/>
            <person name="Sykes S."/>
            <person name="Yandava C."/>
            <person name="Wortman J."/>
            <person name="Nusbaum C."/>
            <person name="Birren B."/>
        </authorList>
    </citation>
    <scope>NUCLEOTIDE SEQUENCE</scope>
    <source>
        <strain evidence="6">R3-111a-1</strain>
    </source>
</reference>
<evidence type="ECO:0000259" key="3">
    <source>
        <dbReference type="PROSITE" id="PS51085"/>
    </source>
</evidence>
<keyword evidence="2" id="KW-0411">Iron-sulfur</keyword>
<feature type="domain" description="MOSC" evidence="4">
    <location>
        <begin position="50"/>
        <end position="187"/>
    </location>
</feature>
<dbReference type="GO" id="GO:0051537">
    <property type="term" value="F:2 iron, 2 sulfur cluster binding"/>
    <property type="evidence" value="ECO:0007669"/>
    <property type="project" value="UniProtKB-KW"/>
</dbReference>
<keyword evidence="1" id="KW-0479">Metal-binding</keyword>
<evidence type="ECO:0008006" key="9">
    <source>
        <dbReference type="Google" id="ProtNLM"/>
    </source>
</evidence>
<dbReference type="PROSITE" id="PS00197">
    <property type="entry name" value="2FE2S_FER_1"/>
    <property type="match status" value="1"/>
</dbReference>
<evidence type="ECO:0000313" key="6">
    <source>
        <dbReference type="EMBL" id="EJT69522.1"/>
    </source>
</evidence>
<dbReference type="CDD" id="cd00207">
    <property type="entry name" value="fer2"/>
    <property type="match status" value="1"/>
</dbReference>
<evidence type="ECO:0000313" key="7">
    <source>
        <dbReference type="EnsemblFungi" id="EJT69522"/>
    </source>
</evidence>
<keyword evidence="1" id="KW-0408">Iron</keyword>
<dbReference type="PROSITE" id="PS51340">
    <property type="entry name" value="MOSC"/>
    <property type="match status" value="1"/>
</dbReference>
<dbReference type="InterPro" id="IPR011037">
    <property type="entry name" value="Pyrv_Knase-like_insert_dom_sf"/>
</dbReference>
<dbReference type="CDD" id="cd06185">
    <property type="entry name" value="PDR_like"/>
    <property type="match status" value="1"/>
</dbReference>
<dbReference type="InterPro" id="IPR005302">
    <property type="entry name" value="MoCF_Sase_C"/>
</dbReference>
<feature type="domain" description="2Fe-2S ferredoxin-type" evidence="3">
    <location>
        <begin position="478"/>
        <end position="565"/>
    </location>
</feature>
<name>J3PI10_GAET3</name>
<dbReference type="InterPro" id="IPR036010">
    <property type="entry name" value="2Fe-2S_ferredoxin-like_sf"/>
</dbReference>
<dbReference type="eggNOG" id="ENOG502SEJJ">
    <property type="taxonomic scope" value="Eukaryota"/>
</dbReference>
<dbReference type="OrthoDB" id="5390at2759"/>
<reference evidence="7" key="5">
    <citation type="submission" date="2018-04" db="UniProtKB">
        <authorList>
            <consortium name="EnsemblFungi"/>
        </authorList>
    </citation>
    <scope>IDENTIFICATION</scope>
    <source>
        <strain evidence="7">R3-111a-1</strain>
    </source>
</reference>
<dbReference type="PROSITE" id="PS51384">
    <property type="entry name" value="FAD_FR"/>
    <property type="match status" value="1"/>
</dbReference>
<dbReference type="GeneID" id="20353599"/>
<dbReference type="EnsemblFungi" id="EJT69522">
    <property type="protein sequence ID" value="EJT69522"/>
    <property type="gene ID" value="GGTG_13141"/>
</dbReference>
<dbReference type="Pfam" id="PF03473">
    <property type="entry name" value="MOSC"/>
    <property type="match status" value="1"/>
</dbReference>
<dbReference type="VEuPathDB" id="FungiDB:GGTG_13141"/>
<reference evidence="8" key="1">
    <citation type="submission" date="2010-07" db="EMBL/GenBank/DDBJ databases">
        <title>The genome sequence of Gaeumannomyces graminis var. tritici strain R3-111a-1.</title>
        <authorList>
            <consortium name="The Broad Institute Genome Sequencing Platform"/>
            <person name="Ma L.-J."/>
            <person name="Dead R."/>
            <person name="Young S."/>
            <person name="Zeng Q."/>
            <person name="Koehrsen M."/>
            <person name="Alvarado L."/>
            <person name="Berlin A."/>
            <person name="Chapman S.B."/>
            <person name="Chen Z."/>
            <person name="Freedman E."/>
            <person name="Gellesch M."/>
            <person name="Goldberg J."/>
            <person name="Griggs A."/>
            <person name="Gujja S."/>
            <person name="Heilman E.R."/>
            <person name="Heiman D."/>
            <person name="Hepburn T."/>
            <person name="Howarth C."/>
            <person name="Jen D."/>
            <person name="Larson L."/>
            <person name="Mehta T."/>
            <person name="Neiman D."/>
            <person name="Pearson M."/>
            <person name="Roberts A."/>
            <person name="Saif S."/>
            <person name="Shea T."/>
            <person name="Shenoy N."/>
            <person name="Sisk P."/>
            <person name="Stolte C."/>
            <person name="Sykes S."/>
            <person name="Walk T."/>
            <person name="White J."/>
            <person name="Yandava C."/>
            <person name="Haas B."/>
            <person name="Nusbaum C."/>
            <person name="Birren B."/>
        </authorList>
    </citation>
    <scope>NUCLEOTIDE SEQUENCE [LARGE SCALE GENOMIC DNA]</scope>
    <source>
        <strain evidence="8">R3-111a-1</strain>
    </source>
</reference>
<dbReference type="EMBL" id="GL385404">
    <property type="protein sequence ID" value="EJT69522.1"/>
    <property type="molecule type" value="Genomic_DNA"/>
</dbReference>
<reference evidence="7" key="4">
    <citation type="journal article" date="2015" name="G3 (Bethesda)">
        <title>Genome sequences of three phytopathogenic species of the Magnaporthaceae family of fungi.</title>
        <authorList>
            <person name="Okagaki L.H."/>
            <person name="Nunes C.C."/>
            <person name="Sailsbery J."/>
            <person name="Clay B."/>
            <person name="Brown D."/>
            <person name="John T."/>
            <person name="Oh Y."/>
            <person name="Young N."/>
            <person name="Fitzgerald M."/>
            <person name="Haas B.J."/>
            <person name="Zeng Q."/>
            <person name="Young S."/>
            <person name="Adiconis X."/>
            <person name="Fan L."/>
            <person name="Levin J.Z."/>
            <person name="Mitchell T.K."/>
            <person name="Okubara P.A."/>
            <person name="Farman M.L."/>
            <person name="Kohn L.M."/>
            <person name="Birren B."/>
            <person name="Ma L.-J."/>
            <person name="Dean R.A."/>
        </authorList>
    </citation>
    <scope>NUCLEOTIDE SEQUENCE</scope>
    <source>
        <strain evidence="7">R3-111a-1</strain>
    </source>
</reference>
<dbReference type="PANTHER" id="PTHR30212:SF2">
    <property type="entry name" value="PROTEIN YIIM"/>
    <property type="match status" value="1"/>
</dbReference>
<evidence type="ECO:0000259" key="5">
    <source>
        <dbReference type="PROSITE" id="PS51384"/>
    </source>
</evidence>
<dbReference type="InterPro" id="IPR012675">
    <property type="entry name" value="Beta-grasp_dom_sf"/>
</dbReference>
<accession>J3PI10</accession>
<dbReference type="InterPro" id="IPR052353">
    <property type="entry name" value="Benzoxazolinone_Detox_Enz"/>
</dbReference>
<dbReference type="Gene3D" id="3.10.20.30">
    <property type="match status" value="1"/>
</dbReference>
<dbReference type="InterPro" id="IPR017938">
    <property type="entry name" value="Riboflavin_synthase-like_b-brl"/>
</dbReference>
<dbReference type="GO" id="GO:0030151">
    <property type="term" value="F:molybdenum ion binding"/>
    <property type="evidence" value="ECO:0007669"/>
    <property type="project" value="InterPro"/>
</dbReference>
<dbReference type="InterPro" id="IPR006058">
    <property type="entry name" value="2Fe2S_fd_BS"/>
</dbReference>
<dbReference type="SUPFAM" id="SSF54292">
    <property type="entry name" value="2Fe-2S ferredoxin-like"/>
    <property type="match status" value="1"/>
</dbReference>
<evidence type="ECO:0000313" key="8">
    <source>
        <dbReference type="Proteomes" id="UP000006039"/>
    </source>
</evidence>
<dbReference type="InterPro" id="IPR039261">
    <property type="entry name" value="FNR_nucleotide-bd"/>
</dbReference>
<dbReference type="PROSITE" id="PS51085">
    <property type="entry name" value="2FE2S_FER_2"/>
    <property type="match status" value="1"/>
</dbReference>
<dbReference type="Gene3D" id="2.40.33.20">
    <property type="entry name" value="PK beta-barrel domain-like"/>
    <property type="match status" value="1"/>
</dbReference>
<dbReference type="InterPro" id="IPR001041">
    <property type="entry name" value="2Fe-2S_ferredoxin-type"/>
</dbReference>
<gene>
    <name evidence="7" type="primary">20353599</name>
    <name evidence="6" type="ORF">GGTG_13141</name>
</gene>
<feature type="domain" description="FAD-binding FR-type" evidence="5">
    <location>
        <begin position="235"/>
        <end position="365"/>
    </location>
</feature>
<organism evidence="6">
    <name type="scientific">Gaeumannomyces tritici (strain R3-111a-1)</name>
    <name type="common">Wheat and barley take-all root rot fungus</name>
    <name type="synonym">Gaeumannomyces graminis var. tritici</name>
    <dbReference type="NCBI Taxonomy" id="644352"/>
    <lineage>
        <taxon>Eukaryota</taxon>
        <taxon>Fungi</taxon>
        <taxon>Dikarya</taxon>
        <taxon>Ascomycota</taxon>
        <taxon>Pezizomycotina</taxon>
        <taxon>Sordariomycetes</taxon>
        <taxon>Sordariomycetidae</taxon>
        <taxon>Magnaporthales</taxon>
        <taxon>Magnaporthaceae</taxon>
        <taxon>Gaeumannomyces</taxon>
    </lineage>
</organism>
<evidence type="ECO:0000256" key="1">
    <source>
        <dbReference type="ARBA" id="ARBA00022714"/>
    </source>
</evidence>
<evidence type="ECO:0000256" key="2">
    <source>
        <dbReference type="ARBA" id="ARBA00023014"/>
    </source>
</evidence>
<keyword evidence="8" id="KW-1185">Reference proteome</keyword>
<proteinExistence type="predicted"/>
<protein>
    <recommendedName>
        <fullName evidence="9">MOSC domain-containing protein</fullName>
    </recommendedName>
</protein>
<dbReference type="GO" id="GO:0030170">
    <property type="term" value="F:pyridoxal phosphate binding"/>
    <property type="evidence" value="ECO:0007669"/>
    <property type="project" value="InterPro"/>
</dbReference>
<dbReference type="InterPro" id="IPR017927">
    <property type="entry name" value="FAD-bd_FR_type"/>
</dbReference>
<dbReference type="PANTHER" id="PTHR30212">
    <property type="entry name" value="PROTEIN YIIM"/>
    <property type="match status" value="1"/>
</dbReference>